<sequence>MAYRSTPCPSGPNHLSPAENFLGCKLRTVLDLMNPCPEDHVGPRDVKMETLCGRRHGARCRRFEVDDAVYVKDNRGQKSTWTPGFVVRRTGNATYTVCCEDLLWNRHVNQPRPRRSASTVNQLVDVFDLYSSSYSCDLLACAVVWFF</sequence>
<dbReference type="STRING" id="53326.A0A016WNG6"/>
<comment type="caution">
    <text evidence="1">The sequence shown here is derived from an EMBL/GenBank/DDBJ whole genome shotgun (WGS) entry which is preliminary data.</text>
</comment>
<dbReference type="AlphaFoldDB" id="A0A016WNG6"/>
<dbReference type="PANTHER" id="PTHR37984:SF5">
    <property type="entry name" value="PROTEIN NYNRIN-LIKE"/>
    <property type="match status" value="1"/>
</dbReference>
<dbReference type="EMBL" id="JARK01000177">
    <property type="protein sequence ID" value="EYC41205.1"/>
    <property type="molecule type" value="Genomic_DNA"/>
</dbReference>
<gene>
    <name evidence="1" type="primary">Acey_s0577.g225</name>
    <name evidence="1" type="ORF">Y032_0577g225</name>
</gene>
<keyword evidence="2" id="KW-1185">Reference proteome</keyword>
<evidence type="ECO:0000313" key="1">
    <source>
        <dbReference type="EMBL" id="EYC41205.1"/>
    </source>
</evidence>
<dbReference type="PANTHER" id="PTHR37984">
    <property type="entry name" value="PROTEIN CBG26694"/>
    <property type="match status" value="1"/>
</dbReference>
<dbReference type="InterPro" id="IPR050951">
    <property type="entry name" value="Retrovirus_Pol_polyprotein"/>
</dbReference>
<name>A0A016WNG6_9BILA</name>
<dbReference type="OrthoDB" id="5864777at2759"/>
<reference evidence="2" key="1">
    <citation type="journal article" date="2015" name="Nat. Genet.">
        <title>The genome and transcriptome of the zoonotic hookworm Ancylostoma ceylanicum identify infection-specific gene families.</title>
        <authorList>
            <person name="Schwarz E.M."/>
            <person name="Hu Y."/>
            <person name="Antoshechkin I."/>
            <person name="Miller M.M."/>
            <person name="Sternberg P.W."/>
            <person name="Aroian R.V."/>
        </authorList>
    </citation>
    <scope>NUCLEOTIDE SEQUENCE</scope>
    <source>
        <strain evidence="2">HY135</strain>
    </source>
</reference>
<proteinExistence type="predicted"/>
<dbReference type="Proteomes" id="UP000024635">
    <property type="component" value="Unassembled WGS sequence"/>
</dbReference>
<evidence type="ECO:0000313" key="2">
    <source>
        <dbReference type="Proteomes" id="UP000024635"/>
    </source>
</evidence>
<accession>A0A016WNG6</accession>
<organism evidence="1 2">
    <name type="scientific">Ancylostoma ceylanicum</name>
    <dbReference type="NCBI Taxonomy" id="53326"/>
    <lineage>
        <taxon>Eukaryota</taxon>
        <taxon>Metazoa</taxon>
        <taxon>Ecdysozoa</taxon>
        <taxon>Nematoda</taxon>
        <taxon>Chromadorea</taxon>
        <taxon>Rhabditida</taxon>
        <taxon>Rhabditina</taxon>
        <taxon>Rhabditomorpha</taxon>
        <taxon>Strongyloidea</taxon>
        <taxon>Ancylostomatidae</taxon>
        <taxon>Ancylostomatinae</taxon>
        <taxon>Ancylostoma</taxon>
    </lineage>
</organism>
<protein>
    <submittedName>
        <fullName evidence="1">Uncharacterized protein</fullName>
    </submittedName>
</protein>